<dbReference type="InterPro" id="IPR024078">
    <property type="entry name" value="LmbE-like_dom_sf"/>
</dbReference>
<protein>
    <submittedName>
        <fullName evidence="1">Acetylglucosaminylphosphatidylinositol deacetylase</fullName>
    </submittedName>
</protein>
<dbReference type="SUPFAM" id="SSF102588">
    <property type="entry name" value="LmbE-like"/>
    <property type="match status" value="1"/>
</dbReference>
<dbReference type="InterPro" id="IPR003737">
    <property type="entry name" value="GlcNAc_PI_deacetylase-related"/>
</dbReference>
<dbReference type="Proteomes" id="UP000095143">
    <property type="component" value="Unassembled WGS sequence"/>
</dbReference>
<evidence type="ECO:0000313" key="2">
    <source>
        <dbReference type="Proteomes" id="UP000095143"/>
    </source>
</evidence>
<name>A0A1C2ECW0_9PSED</name>
<dbReference type="EMBL" id="MDEN01000053">
    <property type="protein sequence ID" value="OCX24859.1"/>
    <property type="molecule type" value="Genomic_DNA"/>
</dbReference>
<accession>A0A1C2ECW0</accession>
<dbReference type="RefSeq" id="WP_065987128.1">
    <property type="nucleotide sequence ID" value="NZ_MDEN01000053.1"/>
</dbReference>
<organism evidence="1 2">
    <name type="scientific">Pseudomonas graminis</name>
    <dbReference type="NCBI Taxonomy" id="158627"/>
    <lineage>
        <taxon>Bacteria</taxon>
        <taxon>Pseudomonadati</taxon>
        <taxon>Pseudomonadota</taxon>
        <taxon>Gammaproteobacteria</taxon>
        <taxon>Pseudomonadales</taxon>
        <taxon>Pseudomonadaceae</taxon>
        <taxon>Pseudomonas</taxon>
    </lineage>
</organism>
<evidence type="ECO:0000313" key="1">
    <source>
        <dbReference type="EMBL" id="OCX24859.1"/>
    </source>
</evidence>
<dbReference type="GO" id="GO:0016811">
    <property type="term" value="F:hydrolase activity, acting on carbon-nitrogen (but not peptide) bonds, in linear amides"/>
    <property type="evidence" value="ECO:0007669"/>
    <property type="project" value="TreeGrafter"/>
</dbReference>
<sequence>MNEAQPFGVTGTPLSAWQNSVALRSVRPITLEELIPPGARLIVLAPHPDDEVLTCGGVLAAMAQRQHDVQLVAVTDGEGSHPHSPLWPVQRLRTERRRESEQAVAHLGLDVSRLSWQRLGMGDGQVAGHAESLIALLSEDLRPSDVLLTTWRHDGHCDHEAVGHCAAQAVANSGATLVEMPVWAWHWAEPNDPRIPWEQARKFWLSEEQLRRKREAIGAHLSQLENDPSTGAPPVLTPQTLERLLQPFELVFL</sequence>
<dbReference type="Gene3D" id="3.40.50.10320">
    <property type="entry name" value="LmbE-like"/>
    <property type="match status" value="1"/>
</dbReference>
<proteinExistence type="predicted"/>
<dbReference type="OrthoDB" id="9790023at2"/>
<dbReference type="AlphaFoldDB" id="A0A1C2ECW0"/>
<comment type="caution">
    <text evidence="1">The sequence shown here is derived from an EMBL/GenBank/DDBJ whole genome shotgun (WGS) entry which is preliminary data.</text>
</comment>
<dbReference type="PANTHER" id="PTHR12993:SF29">
    <property type="entry name" value="BLR3841 PROTEIN"/>
    <property type="match status" value="1"/>
</dbReference>
<reference evidence="1 2" key="1">
    <citation type="submission" date="2016-08" db="EMBL/GenBank/DDBJ databases">
        <title>Whole genome sequence of Pseudomonas graminis strain UASWS1507, a potential biological control agent for agriculture.</title>
        <authorList>
            <person name="Crovadore J."/>
            <person name="Calmin G."/>
            <person name="Chablais R."/>
            <person name="Cochard B."/>
            <person name="Lefort F."/>
        </authorList>
    </citation>
    <scope>NUCLEOTIDE SEQUENCE [LARGE SCALE GENOMIC DNA]</scope>
    <source>
        <strain evidence="1 2">UASWS1507</strain>
    </source>
</reference>
<dbReference type="PANTHER" id="PTHR12993">
    <property type="entry name" value="N-ACETYLGLUCOSAMINYL-PHOSPHATIDYLINOSITOL DE-N-ACETYLASE-RELATED"/>
    <property type="match status" value="1"/>
</dbReference>
<dbReference type="Pfam" id="PF02585">
    <property type="entry name" value="PIG-L"/>
    <property type="match status" value="1"/>
</dbReference>
<gene>
    <name evidence="1" type="ORF">BBI10_04390</name>
</gene>